<comment type="subcellular location">
    <subcellularLocation>
        <location evidence="1">Membrane</location>
        <topology evidence="1">Multi-pass membrane protein</topology>
    </subcellularLocation>
</comment>
<accession>A0ABS7C4M4</accession>
<feature type="transmembrane region" description="Helical" evidence="8">
    <location>
        <begin position="39"/>
        <end position="64"/>
    </location>
</feature>
<evidence type="ECO:0000313" key="10">
    <source>
        <dbReference type="Proteomes" id="UP001519887"/>
    </source>
</evidence>
<feature type="transmembrane region" description="Helical" evidence="8">
    <location>
        <begin position="269"/>
        <end position="289"/>
    </location>
</feature>
<dbReference type="InterPro" id="IPR004761">
    <property type="entry name" value="Spore_GerAB"/>
</dbReference>
<feature type="transmembrane region" description="Helical" evidence="8">
    <location>
        <begin position="183"/>
        <end position="205"/>
    </location>
</feature>
<feature type="transmembrane region" description="Helical" evidence="8">
    <location>
        <begin position="76"/>
        <end position="96"/>
    </location>
</feature>
<keyword evidence="10" id="KW-1185">Reference proteome</keyword>
<name>A0ABS7C4M4_9BACL</name>
<dbReference type="Gene3D" id="1.20.1740.10">
    <property type="entry name" value="Amino acid/polyamine transporter I"/>
    <property type="match status" value="1"/>
</dbReference>
<comment type="similarity">
    <text evidence="2">Belongs to the amino acid-polyamine-organocation (APC) superfamily. Spore germination protein (SGP) (TC 2.A.3.9) family.</text>
</comment>
<dbReference type="PANTHER" id="PTHR34975:SF2">
    <property type="entry name" value="SPORE GERMINATION PROTEIN A2"/>
    <property type="match status" value="1"/>
</dbReference>
<organism evidence="9 10">
    <name type="scientific">Paenibacillus sepulcri</name>
    <dbReference type="NCBI Taxonomy" id="359917"/>
    <lineage>
        <taxon>Bacteria</taxon>
        <taxon>Bacillati</taxon>
        <taxon>Bacillota</taxon>
        <taxon>Bacilli</taxon>
        <taxon>Bacillales</taxon>
        <taxon>Paenibacillaceae</taxon>
        <taxon>Paenibacillus</taxon>
    </lineage>
</organism>
<feature type="transmembrane region" description="Helical" evidence="8">
    <location>
        <begin position="116"/>
        <end position="133"/>
    </location>
</feature>
<feature type="transmembrane region" description="Helical" evidence="8">
    <location>
        <begin position="217"/>
        <end position="239"/>
    </location>
</feature>
<evidence type="ECO:0000256" key="6">
    <source>
        <dbReference type="ARBA" id="ARBA00022989"/>
    </source>
</evidence>
<dbReference type="NCBIfam" id="TIGR00912">
    <property type="entry name" value="2A0309"/>
    <property type="match status" value="1"/>
</dbReference>
<keyword evidence="7 8" id="KW-0472">Membrane</keyword>
<proteinExistence type="inferred from homology"/>
<keyword evidence="3" id="KW-0813">Transport</keyword>
<gene>
    <name evidence="9" type="ORF">K0U00_17640</name>
</gene>
<dbReference type="Proteomes" id="UP001519887">
    <property type="component" value="Unassembled WGS sequence"/>
</dbReference>
<evidence type="ECO:0000256" key="1">
    <source>
        <dbReference type="ARBA" id="ARBA00004141"/>
    </source>
</evidence>
<protein>
    <submittedName>
        <fullName evidence="9">Spore germination protein</fullName>
    </submittedName>
</protein>
<dbReference type="EMBL" id="JAHZIK010000446">
    <property type="protein sequence ID" value="MBW7455852.1"/>
    <property type="molecule type" value="Genomic_DNA"/>
</dbReference>
<evidence type="ECO:0000256" key="3">
    <source>
        <dbReference type="ARBA" id="ARBA00022448"/>
    </source>
</evidence>
<dbReference type="PANTHER" id="PTHR34975">
    <property type="entry name" value="SPORE GERMINATION PROTEIN A2"/>
    <property type="match status" value="1"/>
</dbReference>
<evidence type="ECO:0000256" key="8">
    <source>
        <dbReference type="SAM" id="Phobius"/>
    </source>
</evidence>
<feature type="transmembrane region" description="Helical" evidence="8">
    <location>
        <begin position="334"/>
        <end position="355"/>
    </location>
</feature>
<reference evidence="9 10" key="1">
    <citation type="submission" date="2021-07" db="EMBL/GenBank/DDBJ databases">
        <title>Paenibacillus radiodurans sp. nov., isolated from the southeastern edge of Tengger Desert.</title>
        <authorList>
            <person name="Zhang G."/>
        </authorList>
    </citation>
    <scope>NUCLEOTIDE SEQUENCE [LARGE SCALE GENOMIC DNA]</scope>
    <source>
        <strain evidence="9 10">CCM 7311</strain>
    </source>
</reference>
<feature type="transmembrane region" description="Helical" evidence="8">
    <location>
        <begin position="7"/>
        <end position="27"/>
    </location>
</feature>
<feature type="transmembrane region" description="Helical" evidence="8">
    <location>
        <begin position="145"/>
        <end position="163"/>
    </location>
</feature>
<dbReference type="RefSeq" id="WP_210039770.1">
    <property type="nucleotide sequence ID" value="NZ_JBHLVU010000008.1"/>
</dbReference>
<evidence type="ECO:0000256" key="2">
    <source>
        <dbReference type="ARBA" id="ARBA00007998"/>
    </source>
</evidence>
<evidence type="ECO:0000256" key="4">
    <source>
        <dbReference type="ARBA" id="ARBA00022544"/>
    </source>
</evidence>
<keyword evidence="6 8" id="KW-1133">Transmembrane helix</keyword>
<comment type="caution">
    <text evidence="9">The sequence shown here is derived from an EMBL/GenBank/DDBJ whole genome shotgun (WGS) entry which is preliminary data.</text>
</comment>
<feature type="transmembrane region" description="Helical" evidence="8">
    <location>
        <begin position="309"/>
        <end position="328"/>
    </location>
</feature>
<evidence type="ECO:0000256" key="7">
    <source>
        <dbReference type="ARBA" id="ARBA00023136"/>
    </source>
</evidence>
<evidence type="ECO:0000256" key="5">
    <source>
        <dbReference type="ARBA" id="ARBA00022692"/>
    </source>
</evidence>
<dbReference type="Pfam" id="PF03845">
    <property type="entry name" value="Spore_permease"/>
    <property type="match status" value="1"/>
</dbReference>
<keyword evidence="5 8" id="KW-0812">Transmembrane</keyword>
<evidence type="ECO:0000313" key="9">
    <source>
        <dbReference type="EMBL" id="MBW7455852.1"/>
    </source>
</evidence>
<sequence>MEARQITMVQAAAVIASTIIGVGVLELPRLSVNAMDSGAPLFTLIGALIGLVGLILTTVLGVRFPRKSLIQYSEDIIGRWLALVINMALVVFFSILTALASREFGEVVVTSVLKRTPLEVTVIMMLLLAAVIVRTDIATFTSVHLFYLPFMFVPGIAIVIFSLKNGFALNLLPIWGNEHHQIFSGLLTIAALFQCSFVITLIIPFMRSPKRAYVSMLWGWGISGVLYLLIVIAAVAVFGPEEIKVLMWPTLELAKTTALPANILERLDAAFLAVWVTAVFTTLFSTYYLTIKSITQMFRLRDHKMFSYFLLPFIFLSAMLPQSVLQMYDYIDIVGQTGLILTVGYPCLLLMLAMIRKKRGEENVGSDHQKNL</sequence>
<keyword evidence="4" id="KW-0309">Germination</keyword>